<feature type="non-terminal residue" evidence="1">
    <location>
        <position position="1"/>
    </location>
</feature>
<comment type="caution">
    <text evidence="1">The sequence shown here is derived from an EMBL/GenBank/DDBJ whole genome shotgun (WGS) entry which is preliminary data.</text>
</comment>
<evidence type="ECO:0000313" key="1">
    <source>
        <dbReference type="EMBL" id="MDC9031862.1"/>
    </source>
</evidence>
<sequence>RTKKRNYHKFLFLLNYLIFEYIKNFKFLIKNKRNLKFIFYTTAKT</sequence>
<accession>A0ABT5LAP2</accession>
<dbReference type="EMBL" id="JANHJP010000001">
    <property type="protein sequence ID" value="MDC9031862.1"/>
    <property type="molecule type" value="Genomic_DNA"/>
</dbReference>
<organism evidence="1 2">
    <name type="scientific">Columbia Basin potato purple top phytoplasma</name>
    <dbReference type="NCBI Taxonomy" id="307134"/>
    <lineage>
        <taxon>Bacteria</taxon>
        <taxon>Bacillati</taxon>
        <taxon>Mycoplasmatota</taxon>
        <taxon>Mollicutes</taxon>
        <taxon>Acholeplasmatales</taxon>
        <taxon>Acholeplasmataceae</taxon>
        <taxon>Candidatus Phytoplasma</taxon>
        <taxon>16SrVI (Clover proliferation group)</taxon>
    </lineage>
</organism>
<keyword evidence="2" id="KW-1185">Reference proteome</keyword>
<gene>
    <name evidence="1" type="ORF">M8044_000081</name>
</gene>
<name>A0ABT5LAP2_9MOLU</name>
<protein>
    <submittedName>
        <fullName evidence="1">Uncharacterized protein</fullName>
    </submittedName>
</protein>
<proteinExistence type="predicted"/>
<dbReference type="Proteomes" id="UP001221763">
    <property type="component" value="Unassembled WGS sequence"/>
</dbReference>
<evidence type="ECO:0000313" key="2">
    <source>
        <dbReference type="Proteomes" id="UP001221763"/>
    </source>
</evidence>
<reference evidence="1 2" key="1">
    <citation type="journal article" date="2023" name="Plant">
        <title>Draft Genome Sequence Resource of CBPPT1, a 'Candidatus Phytoplasma trifolii'-Related Strain Associated with Potato Purple Top Disease in the Columbia Basin, U.S.A.</title>
        <authorList>
            <person name="Wei W."/>
            <person name="Shao J."/>
            <person name="Bottner-Parker K.D."/>
            <person name="Zhao Y."/>
        </authorList>
    </citation>
    <scope>NUCLEOTIDE SEQUENCE [LARGE SCALE GENOMIC DNA]</scope>
    <source>
        <strain evidence="1 2">CBPPT1</strain>
    </source>
</reference>